<feature type="domain" description="F-box" evidence="4">
    <location>
        <begin position="67"/>
        <end position="114"/>
    </location>
</feature>
<evidence type="ECO:0000256" key="2">
    <source>
        <dbReference type="ARBA" id="ARBA00022614"/>
    </source>
</evidence>
<dbReference type="InterPro" id="IPR027038">
    <property type="entry name" value="RanGap"/>
</dbReference>
<dbReference type="PROSITE" id="PS50181">
    <property type="entry name" value="FBOX"/>
    <property type="match status" value="1"/>
</dbReference>
<dbReference type="EMBL" id="CAJNOJ010000187">
    <property type="protein sequence ID" value="CAF1263340.1"/>
    <property type="molecule type" value="Genomic_DNA"/>
</dbReference>
<evidence type="ECO:0000313" key="6">
    <source>
        <dbReference type="Proteomes" id="UP000663852"/>
    </source>
</evidence>
<dbReference type="GO" id="GO:0031267">
    <property type="term" value="F:small GTPase binding"/>
    <property type="evidence" value="ECO:0007669"/>
    <property type="project" value="TreeGrafter"/>
</dbReference>
<keyword evidence="2" id="KW-0433">Leucine-rich repeat</keyword>
<evidence type="ECO:0000256" key="3">
    <source>
        <dbReference type="ARBA" id="ARBA00022737"/>
    </source>
</evidence>
<dbReference type="GO" id="GO:0006913">
    <property type="term" value="P:nucleocytoplasmic transport"/>
    <property type="evidence" value="ECO:0007669"/>
    <property type="project" value="TreeGrafter"/>
</dbReference>
<protein>
    <recommendedName>
        <fullName evidence="4">F-box domain-containing protein</fullName>
    </recommendedName>
</protein>
<dbReference type="GO" id="GO:0005829">
    <property type="term" value="C:cytosol"/>
    <property type="evidence" value="ECO:0007669"/>
    <property type="project" value="TreeGrafter"/>
</dbReference>
<evidence type="ECO:0000259" key="4">
    <source>
        <dbReference type="PROSITE" id="PS50181"/>
    </source>
</evidence>
<dbReference type="GO" id="GO:0005096">
    <property type="term" value="F:GTPase activator activity"/>
    <property type="evidence" value="ECO:0007669"/>
    <property type="project" value="UniProtKB-KW"/>
</dbReference>
<keyword evidence="1" id="KW-0343">GTPase activation</keyword>
<name>A0A815B5S5_ADIRI</name>
<reference evidence="5" key="1">
    <citation type="submission" date="2021-02" db="EMBL/GenBank/DDBJ databases">
        <authorList>
            <person name="Nowell W R."/>
        </authorList>
    </citation>
    <scope>NUCLEOTIDE SEQUENCE</scope>
</reference>
<proteinExistence type="predicted"/>
<evidence type="ECO:0000256" key="1">
    <source>
        <dbReference type="ARBA" id="ARBA00022468"/>
    </source>
</evidence>
<dbReference type="AlphaFoldDB" id="A0A815B5S5"/>
<comment type="caution">
    <text evidence="5">The sequence shown here is derived from an EMBL/GenBank/DDBJ whole genome shotgun (WGS) entry which is preliminary data.</text>
</comment>
<sequence length="229" mass="25492">MRILTPSFCTPQQFVTVEKITRHLFSSKTYVNTSPPWVTTDNEQNQKFFIAFSLYGTRFAARLKFNMHTFSILPVELVYRIMDHQNEQTLFCSMQNVSRRLNQILSTYERYRTLTTLRFTRNTIGAGGVQHIADALRTNTTLTTLNLNGNGIGPEGAQHIADGLRTNTTLTTVDLCGNVIGDKGAQHIADALQTNTTLTALNLNGNEIGAEAAKHIADALRRNASVNMV</sequence>
<dbReference type="Gene3D" id="3.80.10.10">
    <property type="entry name" value="Ribonuclease Inhibitor"/>
    <property type="match status" value="1"/>
</dbReference>
<accession>A0A815B5S5</accession>
<dbReference type="InterPro" id="IPR001611">
    <property type="entry name" value="Leu-rich_rpt"/>
</dbReference>
<dbReference type="SUPFAM" id="SSF52047">
    <property type="entry name" value="RNI-like"/>
    <property type="match status" value="1"/>
</dbReference>
<keyword evidence="3" id="KW-0677">Repeat</keyword>
<organism evidence="5 6">
    <name type="scientific">Adineta ricciae</name>
    <name type="common">Rotifer</name>
    <dbReference type="NCBI Taxonomy" id="249248"/>
    <lineage>
        <taxon>Eukaryota</taxon>
        <taxon>Metazoa</taxon>
        <taxon>Spiralia</taxon>
        <taxon>Gnathifera</taxon>
        <taxon>Rotifera</taxon>
        <taxon>Eurotatoria</taxon>
        <taxon>Bdelloidea</taxon>
        <taxon>Adinetida</taxon>
        <taxon>Adinetidae</taxon>
        <taxon>Adineta</taxon>
    </lineage>
</organism>
<evidence type="ECO:0000313" key="5">
    <source>
        <dbReference type="EMBL" id="CAF1263340.1"/>
    </source>
</evidence>
<dbReference type="InterPro" id="IPR032675">
    <property type="entry name" value="LRR_dom_sf"/>
</dbReference>
<gene>
    <name evidence="5" type="ORF">EDS130_LOCUS28631</name>
</gene>
<dbReference type="GO" id="GO:0048471">
    <property type="term" value="C:perinuclear region of cytoplasm"/>
    <property type="evidence" value="ECO:0007669"/>
    <property type="project" value="TreeGrafter"/>
</dbReference>
<dbReference type="OrthoDB" id="120976at2759"/>
<dbReference type="PANTHER" id="PTHR24113:SF12">
    <property type="entry name" value="RAN GTPASE-ACTIVATING PROTEIN 1"/>
    <property type="match status" value="1"/>
</dbReference>
<dbReference type="Proteomes" id="UP000663852">
    <property type="component" value="Unassembled WGS sequence"/>
</dbReference>
<dbReference type="Pfam" id="PF13516">
    <property type="entry name" value="LRR_6"/>
    <property type="match status" value="4"/>
</dbReference>
<dbReference type="GO" id="GO:0005634">
    <property type="term" value="C:nucleus"/>
    <property type="evidence" value="ECO:0007669"/>
    <property type="project" value="TreeGrafter"/>
</dbReference>
<dbReference type="SMART" id="SM00368">
    <property type="entry name" value="LRR_RI"/>
    <property type="match status" value="4"/>
</dbReference>
<dbReference type="PANTHER" id="PTHR24113">
    <property type="entry name" value="RAN GTPASE-ACTIVATING PROTEIN 1"/>
    <property type="match status" value="1"/>
</dbReference>
<dbReference type="InterPro" id="IPR001810">
    <property type="entry name" value="F-box_dom"/>
</dbReference>